<dbReference type="Gene3D" id="1.10.238.150">
    <property type="entry name" value="Formin, FH3 diaphanous domain"/>
    <property type="match status" value="1"/>
</dbReference>
<feature type="coiled-coil region" evidence="5">
    <location>
        <begin position="997"/>
        <end position="1031"/>
    </location>
</feature>
<dbReference type="InterPro" id="IPR010473">
    <property type="entry name" value="GTPase-bd"/>
</dbReference>
<comment type="subcellular location">
    <subcellularLocation>
        <location evidence="1">Cytoplasm</location>
    </subcellularLocation>
</comment>
<dbReference type="SUPFAM" id="SSF48371">
    <property type="entry name" value="ARM repeat"/>
    <property type="match status" value="1"/>
</dbReference>
<dbReference type="Pfam" id="PF06367">
    <property type="entry name" value="Drf_FH3"/>
    <property type="match status" value="1"/>
</dbReference>
<feature type="domain" description="DAD" evidence="7">
    <location>
        <begin position="1038"/>
        <end position="1070"/>
    </location>
</feature>
<dbReference type="PROSITE" id="PS51231">
    <property type="entry name" value="DAD"/>
    <property type="match status" value="1"/>
</dbReference>
<protein>
    <submittedName>
        <fullName evidence="11">Protein diaphanous isoform X1</fullName>
    </submittedName>
</protein>
<feature type="compositionally biased region" description="Pro residues" evidence="6">
    <location>
        <begin position="540"/>
        <end position="588"/>
    </location>
</feature>
<dbReference type="Gene3D" id="1.20.58.2220">
    <property type="entry name" value="Formin, FH2 domain"/>
    <property type="match status" value="1"/>
</dbReference>
<evidence type="ECO:0000256" key="2">
    <source>
        <dbReference type="ARBA" id="ARBA00008214"/>
    </source>
</evidence>
<name>A0ABM3KA66_BACDO</name>
<dbReference type="Pfam" id="PF02181">
    <property type="entry name" value="FH2"/>
    <property type="match status" value="1"/>
</dbReference>
<dbReference type="Gene3D" id="6.10.30.30">
    <property type="match status" value="1"/>
</dbReference>
<dbReference type="InterPro" id="IPR010472">
    <property type="entry name" value="FH3_dom"/>
</dbReference>
<dbReference type="InterPro" id="IPR015425">
    <property type="entry name" value="FH2_Formin"/>
</dbReference>
<evidence type="ECO:0000256" key="3">
    <source>
        <dbReference type="ARBA" id="ARBA00022490"/>
    </source>
</evidence>
<dbReference type="SMART" id="SM00498">
    <property type="entry name" value="FH2"/>
    <property type="match status" value="1"/>
</dbReference>
<dbReference type="SMART" id="SM01139">
    <property type="entry name" value="Drf_FH3"/>
    <property type="match status" value="1"/>
</dbReference>
<evidence type="ECO:0000256" key="1">
    <source>
        <dbReference type="ARBA" id="ARBA00004496"/>
    </source>
</evidence>
<dbReference type="InterPro" id="IPR044933">
    <property type="entry name" value="DIA_GBD_sf"/>
</dbReference>
<reference evidence="11" key="2">
    <citation type="submission" date="2025-08" db="UniProtKB">
        <authorList>
            <consortium name="RefSeq"/>
        </authorList>
    </citation>
    <scope>IDENTIFICATION</scope>
    <source>
        <tissue evidence="11">Adult</tissue>
    </source>
</reference>
<comment type="similarity">
    <text evidence="2">Belongs to the formin homology family. Diaphanous subfamily.</text>
</comment>
<dbReference type="PROSITE" id="PS51444">
    <property type="entry name" value="FH2"/>
    <property type="match status" value="1"/>
</dbReference>
<dbReference type="PANTHER" id="PTHR45691:SF6">
    <property type="entry name" value="PROTEIN DIAPHANOUS"/>
    <property type="match status" value="1"/>
</dbReference>
<proteinExistence type="inferred from homology"/>
<evidence type="ECO:0000259" key="7">
    <source>
        <dbReference type="PROSITE" id="PS51231"/>
    </source>
</evidence>
<dbReference type="PANTHER" id="PTHR45691">
    <property type="entry name" value="PROTEIN DIAPHANOUS"/>
    <property type="match status" value="1"/>
</dbReference>
<dbReference type="PROSITE" id="PS51232">
    <property type="entry name" value="GBD_FH3"/>
    <property type="match status" value="1"/>
</dbReference>
<dbReference type="Proteomes" id="UP001652620">
    <property type="component" value="Chromosome 1"/>
</dbReference>
<dbReference type="InterPro" id="IPR010465">
    <property type="entry name" value="Drf_DAD"/>
</dbReference>
<dbReference type="InterPro" id="IPR042201">
    <property type="entry name" value="FH2_Formin_sf"/>
</dbReference>
<organism evidence="10 11">
    <name type="scientific">Bactrocera dorsalis</name>
    <name type="common">Oriental fruit fly</name>
    <name type="synonym">Dacus dorsalis</name>
    <dbReference type="NCBI Taxonomy" id="27457"/>
    <lineage>
        <taxon>Eukaryota</taxon>
        <taxon>Metazoa</taxon>
        <taxon>Ecdysozoa</taxon>
        <taxon>Arthropoda</taxon>
        <taxon>Hexapoda</taxon>
        <taxon>Insecta</taxon>
        <taxon>Pterygota</taxon>
        <taxon>Neoptera</taxon>
        <taxon>Endopterygota</taxon>
        <taxon>Diptera</taxon>
        <taxon>Brachycera</taxon>
        <taxon>Muscomorpha</taxon>
        <taxon>Tephritoidea</taxon>
        <taxon>Tephritidae</taxon>
        <taxon>Bactrocera</taxon>
        <taxon>Bactrocera</taxon>
    </lineage>
</organism>
<feature type="domain" description="FH2" evidence="9">
    <location>
        <begin position="617"/>
        <end position="1017"/>
    </location>
</feature>
<evidence type="ECO:0000256" key="6">
    <source>
        <dbReference type="SAM" id="MobiDB-lite"/>
    </source>
</evidence>
<feature type="region of interest" description="Disordered" evidence="6">
    <location>
        <begin position="1055"/>
        <end position="1086"/>
    </location>
</feature>
<dbReference type="GeneID" id="105227509"/>
<keyword evidence="4 5" id="KW-0175">Coiled coil</keyword>
<dbReference type="InterPro" id="IPR051412">
    <property type="entry name" value="Formin_Homology_Diaphanous_sf"/>
</dbReference>
<accession>A0ABM3KA66</accession>
<dbReference type="RefSeq" id="XP_049318362.1">
    <property type="nucleotide sequence ID" value="XM_049462405.1"/>
</dbReference>
<dbReference type="SUPFAM" id="SSF101447">
    <property type="entry name" value="Formin homology 2 domain (FH2 domain)"/>
    <property type="match status" value="1"/>
</dbReference>
<dbReference type="InterPro" id="IPR016024">
    <property type="entry name" value="ARM-type_fold"/>
</dbReference>
<evidence type="ECO:0000256" key="5">
    <source>
        <dbReference type="SAM" id="Coils"/>
    </source>
</evidence>
<dbReference type="SMART" id="SM01140">
    <property type="entry name" value="Drf_GBD"/>
    <property type="match status" value="1"/>
</dbReference>
<dbReference type="InterPro" id="IPR014768">
    <property type="entry name" value="GBD/FH3_dom"/>
</dbReference>
<dbReference type="Gene3D" id="1.10.20.40">
    <property type="entry name" value="Formin, diaphanous GTPase-binding domain"/>
    <property type="match status" value="1"/>
</dbReference>
<dbReference type="Pfam" id="PF06371">
    <property type="entry name" value="Drf_GBD"/>
    <property type="match status" value="1"/>
</dbReference>
<feature type="coiled-coil region" evidence="5">
    <location>
        <begin position="471"/>
        <end position="512"/>
    </location>
</feature>
<dbReference type="InterPro" id="IPR011989">
    <property type="entry name" value="ARM-like"/>
</dbReference>
<evidence type="ECO:0000259" key="8">
    <source>
        <dbReference type="PROSITE" id="PS51232"/>
    </source>
</evidence>
<evidence type="ECO:0000313" key="11">
    <source>
        <dbReference type="RefSeq" id="XP_049318362.1"/>
    </source>
</evidence>
<keyword evidence="10" id="KW-1185">Reference proteome</keyword>
<dbReference type="Gene3D" id="1.25.10.10">
    <property type="entry name" value="Leucine-rich Repeat Variant"/>
    <property type="match status" value="1"/>
</dbReference>
<keyword evidence="3" id="KW-0963">Cytoplasm</keyword>
<evidence type="ECO:0000256" key="4">
    <source>
        <dbReference type="ARBA" id="ARBA00023054"/>
    </source>
</evidence>
<gene>
    <name evidence="11" type="primary">LOC105227509</name>
</gene>
<dbReference type="InterPro" id="IPR014767">
    <property type="entry name" value="DAD_dom"/>
</dbReference>
<dbReference type="Gene3D" id="1.20.58.630">
    <property type="match status" value="1"/>
</dbReference>
<feature type="region of interest" description="Disordered" evidence="6">
    <location>
        <begin position="526"/>
        <end position="589"/>
    </location>
</feature>
<evidence type="ECO:0000259" key="9">
    <source>
        <dbReference type="PROSITE" id="PS51444"/>
    </source>
</evidence>
<reference evidence="10" key="1">
    <citation type="submission" date="2025-05" db="UniProtKB">
        <authorList>
            <consortium name="RefSeq"/>
        </authorList>
    </citation>
    <scope>NUCLEOTIDE SEQUENCE [LARGE SCALE GENOMIC DNA]</scope>
</reference>
<dbReference type="Pfam" id="PF06345">
    <property type="entry name" value="Drf_DAD"/>
    <property type="match status" value="1"/>
</dbReference>
<feature type="domain" description="GBD/FH3" evidence="8">
    <location>
        <begin position="75"/>
        <end position="447"/>
    </location>
</feature>
<sequence length="1111" mass="128277">MLTTWNEGARIVTQGLIINMSKQEKVRTGTTDGWFEGWFSRQKIKNTSNNSTMPIKANMFDNNESIDLQALENDIRTMDDSKIDLKFLEILEDMNIPKDKREPLLKKTLTEKRKMVFMHLKGKNSNEHRSSSRFEKPFDYIEYLRNKEHNENKIYQCLESLRVALTSNPISWIKEFGEDGINEVTLLLRRCLKERGFDRIELECIRCLKAVMNNTWGLNLVLTPELHTVVLLLAQYLNPRKPQTMCEAVKLLASFCLVPERNGYDKVLRAITTAASNKYKTSERFKPIVDALFMEGKCDPRRDLACHSLIFINTLTNTPSDLNFRLHLRCEIMRMGLYERFDLFKDIVSKSNNDALKQHFKIFNEIREDDFEEFTQRFENVSFNMDDMADCFEVLKNLVTDTSSEPYFLSILQHLLYIRDDFYFRPAYYQLIEECIQQIVLHKGYCDPNFDNRTFNIDTSLILDDIVEKVKAKEIRRFEEFEKKIEELEIAKQEAEAKVAHLEEQIKLRTTKETAKSIDTLLQLKTTQPDCNISRTSTMIPPPTPPPPPPPPPPSFIKGTPPPPPPPMPNCPAPPPPTNFGPPPPPPSNFGLISVPGAKQGQQSSFLVNELPNGLKPKKKWEVGNPMKRINWKVVSPQIMSDKSFWLSCEEDRLASKQFLSELSERFSSKPVKKYQNDAVDKANTLVKKNISLRVLDSKSAQNLAILLGGPLKHLSNEQIKICILRCDTDILSSNILQNLIQYLPSPDQLKQLQDIKAKAEPLSPVEQFAATISEIKRLLPRLHHLNFKLTYSDVIQDIKPDIVAGTAACEEVRNSKKFAKVLELILLMGNYLNSGSKSEAAYGFDMSYLAKLCNTKDIDNRHTLLHYLVKVIENEFTDILDFYNDLTHIDKASRVNLDSIQRAMRQMISSLKSLETDLKNNKVPQCDDDKFNDIMGEFSYDCRQHVDVLGKMQVQMEKLYKDLGEYFSFDHNKYSMEEFFTDIKTFKDAFVLAQQENIHQREEENKKRRLQDARERLLREQLERQQLKLALVDMDSTQTQEGVMDSLLEALQTGTAFGNRNQRQRRPRPSGAERRAQLSRSRSRTRVGTSAFVACESFANDNFLQKKHHI</sequence>
<feature type="compositionally biased region" description="Polar residues" evidence="6">
    <location>
        <begin position="526"/>
        <end position="535"/>
    </location>
</feature>
<evidence type="ECO:0000313" key="10">
    <source>
        <dbReference type="Proteomes" id="UP001652620"/>
    </source>
</evidence>